<keyword evidence="1" id="KW-0812">Transmembrane</keyword>
<evidence type="ECO:0008006" key="4">
    <source>
        <dbReference type="Google" id="ProtNLM"/>
    </source>
</evidence>
<feature type="transmembrane region" description="Helical" evidence="1">
    <location>
        <begin position="173"/>
        <end position="199"/>
    </location>
</feature>
<organism evidence="2 3">
    <name type="scientific">Lentinula boryana</name>
    <dbReference type="NCBI Taxonomy" id="40481"/>
    <lineage>
        <taxon>Eukaryota</taxon>
        <taxon>Fungi</taxon>
        <taxon>Dikarya</taxon>
        <taxon>Basidiomycota</taxon>
        <taxon>Agaricomycotina</taxon>
        <taxon>Agaricomycetes</taxon>
        <taxon>Agaricomycetidae</taxon>
        <taxon>Agaricales</taxon>
        <taxon>Marasmiineae</taxon>
        <taxon>Omphalotaceae</taxon>
        <taxon>Lentinula</taxon>
    </lineage>
</organism>
<feature type="transmembrane region" description="Helical" evidence="1">
    <location>
        <begin position="143"/>
        <end position="161"/>
    </location>
</feature>
<protein>
    <recommendedName>
        <fullName evidence="4">G protein-coupled receptor</fullName>
    </recommendedName>
</protein>
<feature type="transmembrane region" description="Helical" evidence="1">
    <location>
        <begin position="100"/>
        <end position="123"/>
    </location>
</feature>
<dbReference type="EMBL" id="MU790924">
    <property type="protein sequence ID" value="KAJ3991955.1"/>
    <property type="molecule type" value="Genomic_DNA"/>
</dbReference>
<keyword evidence="1" id="KW-1133">Transmembrane helix</keyword>
<name>A0ABQ8PZV5_9AGAR</name>
<feature type="transmembrane region" description="Helical" evidence="1">
    <location>
        <begin position="219"/>
        <end position="241"/>
    </location>
</feature>
<dbReference type="Proteomes" id="UP001163828">
    <property type="component" value="Unassembled WGS sequence"/>
</dbReference>
<feature type="transmembrane region" description="Helical" evidence="1">
    <location>
        <begin position="300"/>
        <end position="317"/>
    </location>
</feature>
<keyword evidence="3" id="KW-1185">Reference proteome</keyword>
<gene>
    <name evidence="2" type="ORF">F5050DRAFT_1791449</name>
</gene>
<comment type="caution">
    <text evidence="2">The sequence shown here is derived from an EMBL/GenBank/DDBJ whole genome shotgun (WGS) entry which is preliminary data.</text>
</comment>
<feature type="transmembrane region" description="Helical" evidence="1">
    <location>
        <begin position="262"/>
        <end position="288"/>
    </location>
</feature>
<reference evidence="2" key="1">
    <citation type="submission" date="2022-08" db="EMBL/GenBank/DDBJ databases">
        <authorList>
            <consortium name="DOE Joint Genome Institute"/>
            <person name="Min B."/>
            <person name="Riley R."/>
            <person name="Sierra-Patev S."/>
            <person name="Naranjo-Ortiz M."/>
            <person name="Looney B."/>
            <person name="Konkel Z."/>
            <person name="Slot J.C."/>
            <person name="Sakamoto Y."/>
            <person name="Steenwyk J.L."/>
            <person name="Rokas A."/>
            <person name="Carro J."/>
            <person name="Camarero S."/>
            <person name="Ferreira P."/>
            <person name="Molpeceres G."/>
            <person name="Ruiz-Duenas F.J."/>
            <person name="Serrano A."/>
            <person name="Henrissat B."/>
            <person name="Drula E."/>
            <person name="Hughes K.W."/>
            <person name="Mata J.L."/>
            <person name="Ishikawa N.K."/>
            <person name="Vargas-Isla R."/>
            <person name="Ushijima S."/>
            <person name="Smith C.A."/>
            <person name="Ahrendt S."/>
            <person name="Andreopoulos W."/>
            <person name="He G."/>
            <person name="Labutti K."/>
            <person name="Lipzen A."/>
            <person name="Ng V."/>
            <person name="Sandor L."/>
            <person name="Barry K."/>
            <person name="Martinez A.T."/>
            <person name="Xiao Y."/>
            <person name="Gibbons J.G."/>
            <person name="Terashima K."/>
            <person name="Hibbett D.S."/>
            <person name="Grigoriev I.V."/>
        </authorList>
    </citation>
    <scope>NUCLEOTIDE SEQUENCE</scope>
    <source>
        <strain evidence="2">TFB10827</strain>
    </source>
</reference>
<sequence>METCEQMRIGEIYTRISFRISSRFSLFFYHFSLHSELSGTAMALNTTELVELGNTLLFNTSHIIGIIPEMILYGIYTTLFTVSTYIMIGQGLDVPSRKFLLGLTTFMYTVTTLYMAASIANIIQLIQTLFFGFSTRNVINIQIFNALFLVNYGLTDGVVVWRAWVLCRYDHRTALFTSVFFLCCALLSEMSTIAVRVTLSCLPSSDENAFLSLSRVINITQVSNLGLSLLTNLTATGTISFKAWRLRKMFSTGPSRPRTGKIMVFIVESGVLYSISLITILIATLIPLPKGTLGDLYTPVNLQLAGMYPLIVLIMVNKNQTLDKVLSVFNDNHETHPIGNFTTVIDIEQSQ</sequence>
<accession>A0ABQ8PZV5</accession>
<evidence type="ECO:0000313" key="3">
    <source>
        <dbReference type="Proteomes" id="UP001163828"/>
    </source>
</evidence>
<evidence type="ECO:0000313" key="2">
    <source>
        <dbReference type="EMBL" id="KAJ3991955.1"/>
    </source>
</evidence>
<feature type="transmembrane region" description="Helical" evidence="1">
    <location>
        <begin position="24"/>
        <end position="43"/>
    </location>
</feature>
<keyword evidence="1" id="KW-0472">Membrane</keyword>
<proteinExistence type="predicted"/>
<feature type="transmembrane region" description="Helical" evidence="1">
    <location>
        <begin position="63"/>
        <end position="88"/>
    </location>
</feature>
<evidence type="ECO:0000256" key="1">
    <source>
        <dbReference type="SAM" id="Phobius"/>
    </source>
</evidence>